<dbReference type="GO" id="GO:0046872">
    <property type="term" value="F:metal ion binding"/>
    <property type="evidence" value="ECO:0007669"/>
    <property type="project" value="UniProtKB-KW"/>
</dbReference>
<dbReference type="Pfam" id="PF00483">
    <property type="entry name" value="NTP_transferase"/>
    <property type="match status" value="1"/>
</dbReference>
<dbReference type="InterPro" id="IPR005907">
    <property type="entry name" value="G1P_thy_trans_s"/>
</dbReference>
<evidence type="ECO:0000256" key="6">
    <source>
        <dbReference type="ARBA" id="ARBA00022723"/>
    </source>
</evidence>
<dbReference type="EMBL" id="BA000011">
    <property type="protein sequence ID" value="BAB59671.1"/>
    <property type="molecule type" value="Genomic_DNA"/>
</dbReference>
<reference evidence="10 11" key="1">
    <citation type="journal article" date="1999" name="Proc. Jpn. Acad.">
        <title>Determination of the complete genomic DNA sequence of Thermoplasma volvanium GSS1.</title>
        <authorList>
            <person name="Kawashima T."/>
            <person name="Yamamoto Y."/>
            <person name="Aramaki H."/>
            <person name="Nunoshiba T."/>
            <person name="Kawamoto T."/>
            <person name="Watanabe K."/>
            <person name="Yamazaki M."/>
            <person name="Kanehori K."/>
            <person name="Amano N."/>
            <person name="Ohya Y."/>
            <person name="Makino K."/>
            <person name="Suzuki M."/>
        </authorList>
    </citation>
    <scope>NUCLEOTIDE SEQUENCE [LARGE SCALE GENOMIC DNA]</scope>
    <source>
        <strain evidence="11">ATCC 51530 / DSM 4299 / JCM 9571 / NBRC 15438 / GSS1</strain>
    </source>
</reference>
<dbReference type="PhylomeDB" id="Q97BC7"/>
<comment type="similarity">
    <text evidence="2">Belongs to the glucose-1-phosphate thymidylyltransferase family.</text>
</comment>
<evidence type="ECO:0000313" key="11">
    <source>
        <dbReference type="Proteomes" id="UP000001017"/>
    </source>
</evidence>
<dbReference type="Proteomes" id="UP000001017">
    <property type="component" value="Chromosome"/>
</dbReference>
<evidence type="ECO:0000313" key="10">
    <source>
        <dbReference type="EMBL" id="BAB59671.1"/>
    </source>
</evidence>
<evidence type="ECO:0000256" key="4">
    <source>
        <dbReference type="ARBA" id="ARBA00022679"/>
    </source>
</evidence>
<dbReference type="HOGENOM" id="CLU_029499_1_2_2"/>
<name>Q97BC7_THEVO</name>
<evidence type="ECO:0000256" key="7">
    <source>
        <dbReference type="ARBA" id="ARBA00022842"/>
    </source>
</evidence>
<feature type="domain" description="Nucleotidyl transferase" evidence="9">
    <location>
        <begin position="7"/>
        <end position="233"/>
    </location>
</feature>
<dbReference type="InterPro" id="IPR029044">
    <property type="entry name" value="Nucleotide-diphossugar_trans"/>
</dbReference>
<evidence type="ECO:0000256" key="5">
    <source>
        <dbReference type="ARBA" id="ARBA00022695"/>
    </source>
</evidence>
<dbReference type="PaxDb" id="273116-14324744"/>
<dbReference type="KEGG" id="tvo:TVG0519949"/>
<keyword evidence="4" id="KW-0808">Transferase</keyword>
<dbReference type="STRING" id="273116.gene:9381313"/>
<dbReference type="AlphaFoldDB" id="Q97BC7"/>
<keyword evidence="11" id="KW-1185">Reference proteome</keyword>
<dbReference type="CDD" id="cd04181">
    <property type="entry name" value="NTP_transferase"/>
    <property type="match status" value="1"/>
</dbReference>
<organism evidence="10 11">
    <name type="scientific">Thermoplasma volcanium (strain ATCC 51530 / DSM 4299 / JCM 9571 / NBRC 15438 / GSS1)</name>
    <dbReference type="NCBI Taxonomy" id="273116"/>
    <lineage>
        <taxon>Archaea</taxon>
        <taxon>Methanobacteriati</taxon>
        <taxon>Thermoplasmatota</taxon>
        <taxon>Thermoplasmata</taxon>
        <taxon>Thermoplasmatales</taxon>
        <taxon>Thermoplasmataceae</taxon>
        <taxon>Thermoplasma</taxon>
    </lineage>
</organism>
<dbReference type="PANTHER" id="PTHR43532">
    <property type="entry name" value="GLUCOSE-1-PHOSPHATE THYMIDYLYLTRANSFERASE"/>
    <property type="match status" value="1"/>
</dbReference>
<evidence type="ECO:0000256" key="2">
    <source>
        <dbReference type="ARBA" id="ARBA00010480"/>
    </source>
</evidence>
<dbReference type="GO" id="GO:0008879">
    <property type="term" value="F:glucose-1-phosphate thymidylyltransferase activity"/>
    <property type="evidence" value="ECO:0007669"/>
    <property type="project" value="UniProtKB-EC"/>
</dbReference>
<dbReference type="PANTHER" id="PTHR43532:SF1">
    <property type="entry name" value="GLUCOSE-1-PHOSPHATE THYMIDYLYLTRANSFERASE 1"/>
    <property type="match status" value="1"/>
</dbReference>
<protein>
    <recommendedName>
        <fullName evidence="3">glucose-1-phosphate thymidylyltransferase</fullName>
        <ecNumber evidence="3">2.7.7.24</ecNumber>
    </recommendedName>
</protein>
<dbReference type="RefSeq" id="WP_010916787.1">
    <property type="nucleotide sequence ID" value="NC_002689.2"/>
</dbReference>
<evidence type="ECO:0000256" key="3">
    <source>
        <dbReference type="ARBA" id="ARBA00012461"/>
    </source>
</evidence>
<dbReference type="EC" id="2.7.7.24" evidence="3"/>
<dbReference type="SUPFAM" id="SSF53448">
    <property type="entry name" value="Nucleotide-diphospho-sugar transferases"/>
    <property type="match status" value="1"/>
</dbReference>
<sequence>MELQGLITAAGLGTRSGASQFYRKEMFSIYDARDGKVVIRPIIDCVIYRMKISGIDDIIVVLDPKDEVTKKYIELSYPDVQIAYQTEKRGYGDAVHSALQFIHGPFLLNAGDGVLFDDNTEKRIVDSYKSGNRLIAFKVDDPRRYGVVEMDENGNIAGLEEKPNLPKSNLALAAIYILDKSVLNEIDTGKANVELTDAIDRTIKKGVKSDVIEIDRSEWISVGLADRYADVVSETRIKALRKIGKF</sequence>
<dbReference type="InterPro" id="IPR005835">
    <property type="entry name" value="NTP_transferase_dom"/>
</dbReference>
<comment type="catalytic activity">
    <reaction evidence="8">
        <text>dTTP + alpha-D-glucose 1-phosphate + H(+) = dTDP-alpha-D-glucose + diphosphate</text>
        <dbReference type="Rhea" id="RHEA:15225"/>
        <dbReference type="ChEBI" id="CHEBI:15378"/>
        <dbReference type="ChEBI" id="CHEBI:33019"/>
        <dbReference type="ChEBI" id="CHEBI:37568"/>
        <dbReference type="ChEBI" id="CHEBI:57477"/>
        <dbReference type="ChEBI" id="CHEBI:58601"/>
        <dbReference type="EC" id="2.7.7.24"/>
    </reaction>
</comment>
<comment type="cofactor">
    <cofactor evidence="1">
        <name>Mg(2+)</name>
        <dbReference type="ChEBI" id="CHEBI:18420"/>
    </cofactor>
</comment>
<dbReference type="eggNOG" id="arCOG00664">
    <property type="taxonomic scope" value="Archaea"/>
</dbReference>
<accession>Q97BC7</accession>
<evidence type="ECO:0000259" key="9">
    <source>
        <dbReference type="Pfam" id="PF00483"/>
    </source>
</evidence>
<gene>
    <name evidence="10" type="ORF">TVG0519949</name>
</gene>
<keyword evidence="7" id="KW-0460">Magnesium</keyword>
<reference evidence="10 11" key="2">
    <citation type="journal article" date="2000" name="Proc. Natl. Acad. Sci. U.S.A.">
        <title>Archaeal adaptation to higher temperatures revealed by genomic sequence of Thermoplasma volcanium.</title>
        <authorList>
            <person name="Kawashima T."/>
            <person name="Amano N."/>
            <person name="Koike H."/>
            <person name="Makino S."/>
            <person name="Higuchi S."/>
            <person name="Kawashima-Ohya Y."/>
            <person name="Watanabe K."/>
            <person name="Yamazaki M."/>
            <person name="Kanehori K."/>
            <person name="Kawamoto T."/>
            <person name="Nunoshiba T."/>
            <person name="Yamamoto Y."/>
            <person name="Aramaki H."/>
            <person name="Makino K."/>
            <person name="Suzuki M."/>
        </authorList>
    </citation>
    <scope>NUCLEOTIDE SEQUENCE [LARGE SCALE GENOMIC DNA]</scope>
    <source>
        <strain evidence="11">ATCC 51530 / DSM 4299 / JCM 9571 / NBRC 15438 / GSS1</strain>
    </source>
</reference>
<evidence type="ECO:0000256" key="1">
    <source>
        <dbReference type="ARBA" id="ARBA00001946"/>
    </source>
</evidence>
<keyword evidence="5" id="KW-0548">Nucleotidyltransferase</keyword>
<keyword evidence="6" id="KW-0479">Metal-binding</keyword>
<dbReference type="GeneID" id="1441045"/>
<evidence type="ECO:0000256" key="8">
    <source>
        <dbReference type="ARBA" id="ARBA00049336"/>
    </source>
</evidence>
<proteinExistence type="inferred from homology"/>
<dbReference type="Gene3D" id="3.90.550.10">
    <property type="entry name" value="Spore Coat Polysaccharide Biosynthesis Protein SpsA, Chain A"/>
    <property type="match status" value="1"/>
</dbReference>